<evidence type="ECO:0000313" key="1">
    <source>
        <dbReference type="EMBL" id="TDX31989.1"/>
    </source>
</evidence>
<name>A0A4R8FY64_9RHOB</name>
<proteinExistence type="predicted"/>
<gene>
    <name evidence="1" type="ORF">EV657_104186</name>
</gene>
<protein>
    <submittedName>
        <fullName evidence="1">Uncharacterized protein</fullName>
    </submittedName>
</protein>
<dbReference type="Proteomes" id="UP000295484">
    <property type="component" value="Unassembled WGS sequence"/>
</dbReference>
<organism evidence="1 2">
    <name type="scientific">Rhodovulum visakhapatnamense</name>
    <dbReference type="NCBI Taxonomy" id="364297"/>
    <lineage>
        <taxon>Bacteria</taxon>
        <taxon>Pseudomonadati</taxon>
        <taxon>Pseudomonadota</taxon>
        <taxon>Alphaproteobacteria</taxon>
        <taxon>Rhodobacterales</taxon>
        <taxon>Paracoccaceae</taxon>
        <taxon>Rhodovulum</taxon>
    </lineage>
</organism>
<comment type="caution">
    <text evidence="1">The sequence shown here is derived from an EMBL/GenBank/DDBJ whole genome shotgun (WGS) entry which is preliminary data.</text>
</comment>
<dbReference type="AlphaFoldDB" id="A0A4R8FY64"/>
<dbReference type="Gene3D" id="3.40.50.720">
    <property type="entry name" value="NAD(P)-binding Rossmann-like Domain"/>
    <property type="match status" value="1"/>
</dbReference>
<sequence length="76" mass="7682">MLFGPDAAPHPTVQGDDTGATDIAADLIRAIGFKPLDAGGLRTGRFAAPFALGTAARACIQPGGAALICRFDSLRG</sequence>
<dbReference type="RefSeq" id="WP_134077355.1">
    <property type="nucleotide sequence ID" value="NZ_SOEB01000004.1"/>
</dbReference>
<evidence type="ECO:0000313" key="2">
    <source>
        <dbReference type="Proteomes" id="UP000295484"/>
    </source>
</evidence>
<reference evidence="1 2" key="1">
    <citation type="submission" date="2019-03" db="EMBL/GenBank/DDBJ databases">
        <title>Genomic Encyclopedia of Type Strains, Phase IV (KMG-IV): sequencing the most valuable type-strain genomes for metagenomic binning, comparative biology and taxonomic classification.</title>
        <authorList>
            <person name="Goeker M."/>
        </authorList>
    </citation>
    <scope>NUCLEOTIDE SEQUENCE [LARGE SCALE GENOMIC DNA]</scope>
    <source>
        <strain evidence="1 2">JA181</strain>
    </source>
</reference>
<dbReference type="EMBL" id="SOEB01000004">
    <property type="protein sequence ID" value="TDX31989.1"/>
    <property type="molecule type" value="Genomic_DNA"/>
</dbReference>
<accession>A0A4R8FY64</accession>